<evidence type="ECO:0000256" key="9">
    <source>
        <dbReference type="PIRSR" id="PIRSR601461-2"/>
    </source>
</evidence>
<keyword evidence="6 10" id="KW-0064">Aspartyl protease</keyword>
<evidence type="ECO:0000259" key="12">
    <source>
        <dbReference type="PROSITE" id="PS51767"/>
    </source>
</evidence>
<evidence type="ECO:0000256" key="10">
    <source>
        <dbReference type="RuleBase" id="RU000454"/>
    </source>
</evidence>
<dbReference type="Proteomes" id="UP000789508">
    <property type="component" value="Unassembled WGS sequence"/>
</dbReference>
<feature type="domain" description="Peptidase A1" evidence="12">
    <location>
        <begin position="79"/>
        <end position="383"/>
    </location>
</feature>
<evidence type="ECO:0000256" key="2">
    <source>
        <dbReference type="ARBA" id="ARBA00007447"/>
    </source>
</evidence>
<dbReference type="GO" id="GO:0006508">
    <property type="term" value="P:proteolysis"/>
    <property type="evidence" value="ECO:0007669"/>
    <property type="project" value="UniProtKB-KW"/>
</dbReference>
<dbReference type="Pfam" id="PF00026">
    <property type="entry name" value="Asp"/>
    <property type="match status" value="1"/>
</dbReference>
<dbReference type="InterPro" id="IPR034164">
    <property type="entry name" value="Pepsin-like_dom"/>
</dbReference>
<feature type="chain" id="PRO_5040321291" description="rhizopuspepsin" evidence="11">
    <location>
        <begin position="21"/>
        <end position="386"/>
    </location>
</feature>
<dbReference type="PROSITE" id="PS51767">
    <property type="entry name" value="PEPTIDASE_A1"/>
    <property type="match status" value="1"/>
</dbReference>
<proteinExistence type="inferred from homology"/>
<dbReference type="OrthoDB" id="15189at2759"/>
<keyword evidence="4 10" id="KW-0645">Protease</keyword>
<dbReference type="EC" id="3.4.23.21" evidence="3"/>
<accession>A0A9N9BV96</accession>
<keyword evidence="9" id="KW-1015">Disulfide bond</keyword>
<reference evidence="13" key="1">
    <citation type="submission" date="2021-06" db="EMBL/GenBank/DDBJ databases">
        <authorList>
            <person name="Kallberg Y."/>
            <person name="Tangrot J."/>
            <person name="Rosling A."/>
        </authorList>
    </citation>
    <scope>NUCLEOTIDE SEQUENCE</scope>
    <source>
        <strain evidence="13">FL130A</strain>
    </source>
</reference>
<sequence>MKAINLATLLLSLTFITIDAAPAPRSLVHTIPLQKHRFSDKYSVKQKFALEKQYVISKFSQGSNEPTEPLTDIQNDIGYTGPIVIGGQDFTVIFDTGSSDLWVPAVGCDSGACKDDHLFDPSKSKTFKKIGKEFEITYGSGAVSGVTGADDLSISDAKVTGQIFGLATFLTDSFTDAGFDGILGMGFDSLEEIKTKTPVENLIAQKVITDPVFGFFLGREEDGTGDKSELTLGGVDETKFKGDLKFNTVVDTPSYWQIKLDDIKFGEKSLGVGAPSVIIDTGTTLVFASTDAFTKVNELIPGATYDPENDVYTIPCDTKSVVSFVFGGVSYDINPKDLVFKDESSGICYSAIFDGGDFWVVGDTFLKNVYTAFDLGKTAVGFAPLA</sequence>
<keyword evidence="14" id="KW-1185">Reference proteome</keyword>
<dbReference type="InterPro" id="IPR033121">
    <property type="entry name" value="PEPTIDASE_A1"/>
</dbReference>
<evidence type="ECO:0000256" key="5">
    <source>
        <dbReference type="ARBA" id="ARBA00022729"/>
    </source>
</evidence>
<dbReference type="EMBL" id="CAJVPS010003093">
    <property type="protein sequence ID" value="CAG8582292.1"/>
    <property type="molecule type" value="Genomic_DNA"/>
</dbReference>
<evidence type="ECO:0000256" key="8">
    <source>
        <dbReference type="PIRSR" id="PIRSR601461-1"/>
    </source>
</evidence>
<name>A0A9N9BV96_9GLOM</name>
<evidence type="ECO:0000256" key="7">
    <source>
        <dbReference type="ARBA" id="ARBA00022801"/>
    </source>
</evidence>
<feature type="signal peptide" evidence="11">
    <location>
        <begin position="1"/>
        <end position="20"/>
    </location>
</feature>
<evidence type="ECO:0000256" key="11">
    <source>
        <dbReference type="SAM" id="SignalP"/>
    </source>
</evidence>
<gene>
    <name evidence="13" type="ORF">ALEPTO_LOCUS7320</name>
</gene>
<feature type="disulfide bond" evidence="9">
    <location>
        <begin position="108"/>
        <end position="113"/>
    </location>
</feature>
<keyword evidence="7 10" id="KW-0378">Hydrolase</keyword>
<protein>
    <recommendedName>
        <fullName evidence="3">rhizopuspepsin</fullName>
        <ecNumber evidence="3">3.4.23.21</ecNumber>
    </recommendedName>
</protein>
<evidence type="ECO:0000313" key="13">
    <source>
        <dbReference type="EMBL" id="CAG8582292.1"/>
    </source>
</evidence>
<dbReference type="AlphaFoldDB" id="A0A9N9BV96"/>
<comment type="caution">
    <text evidence="13">The sequence shown here is derived from an EMBL/GenBank/DDBJ whole genome shotgun (WGS) entry which is preliminary data.</text>
</comment>
<dbReference type="PANTHER" id="PTHR47966:SF51">
    <property type="entry name" value="BETA-SITE APP-CLEAVING ENZYME, ISOFORM A-RELATED"/>
    <property type="match status" value="1"/>
</dbReference>
<evidence type="ECO:0000256" key="6">
    <source>
        <dbReference type="ARBA" id="ARBA00022750"/>
    </source>
</evidence>
<feature type="active site" evidence="8">
    <location>
        <position position="95"/>
    </location>
</feature>
<dbReference type="PRINTS" id="PR00792">
    <property type="entry name" value="PEPSIN"/>
</dbReference>
<dbReference type="PANTHER" id="PTHR47966">
    <property type="entry name" value="BETA-SITE APP-CLEAVING ENZYME, ISOFORM A-RELATED"/>
    <property type="match status" value="1"/>
</dbReference>
<comment type="catalytic activity">
    <reaction evidence="1">
        <text>Hydrolysis of proteins with broad specificity similar to that of pepsin A, preferring hydrophobic residues at P1 and P1'. Clots milk and activates trypsinogen. Does not cleave 4-Gln-|-His-5, but does cleave 10-His-|-Leu-11 and 12-Val-|-Glu-13 in B chain of insulin.</text>
        <dbReference type="EC" id="3.4.23.21"/>
    </reaction>
</comment>
<dbReference type="InterPro" id="IPR021109">
    <property type="entry name" value="Peptidase_aspartic_dom_sf"/>
</dbReference>
<dbReference type="Gene3D" id="2.40.70.10">
    <property type="entry name" value="Acid Proteases"/>
    <property type="match status" value="2"/>
</dbReference>
<evidence type="ECO:0000256" key="3">
    <source>
        <dbReference type="ARBA" id="ARBA00013205"/>
    </source>
</evidence>
<feature type="active site" evidence="8">
    <location>
        <position position="280"/>
    </location>
</feature>
<dbReference type="InterPro" id="IPR001461">
    <property type="entry name" value="Aspartic_peptidase_A1"/>
</dbReference>
<evidence type="ECO:0000256" key="4">
    <source>
        <dbReference type="ARBA" id="ARBA00022670"/>
    </source>
</evidence>
<dbReference type="GO" id="GO:0004190">
    <property type="term" value="F:aspartic-type endopeptidase activity"/>
    <property type="evidence" value="ECO:0007669"/>
    <property type="project" value="UniProtKB-KW"/>
</dbReference>
<evidence type="ECO:0000256" key="1">
    <source>
        <dbReference type="ARBA" id="ARBA00001130"/>
    </source>
</evidence>
<comment type="similarity">
    <text evidence="2 10">Belongs to the peptidase A1 family.</text>
</comment>
<dbReference type="FunFam" id="2.40.70.10:FF:000115">
    <property type="entry name" value="Lysosomal aspartic protease"/>
    <property type="match status" value="1"/>
</dbReference>
<dbReference type="InterPro" id="IPR001969">
    <property type="entry name" value="Aspartic_peptidase_AS"/>
</dbReference>
<evidence type="ECO:0000313" key="14">
    <source>
        <dbReference type="Proteomes" id="UP000789508"/>
    </source>
</evidence>
<organism evidence="13 14">
    <name type="scientific">Ambispora leptoticha</name>
    <dbReference type="NCBI Taxonomy" id="144679"/>
    <lineage>
        <taxon>Eukaryota</taxon>
        <taxon>Fungi</taxon>
        <taxon>Fungi incertae sedis</taxon>
        <taxon>Mucoromycota</taxon>
        <taxon>Glomeromycotina</taxon>
        <taxon>Glomeromycetes</taxon>
        <taxon>Archaeosporales</taxon>
        <taxon>Ambisporaceae</taxon>
        <taxon>Ambispora</taxon>
    </lineage>
</organism>
<dbReference type="SUPFAM" id="SSF50630">
    <property type="entry name" value="Acid proteases"/>
    <property type="match status" value="1"/>
</dbReference>
<dbReference type="CDD" id="cd05471">
    <property type="entry name" value="pepsin_like"/>
    <property type="match status" value="1"/>
</dbReference>
<keyword evidence="5 11" id="KW-0732">Signal</keyword>
<dbReference type="PROSITE" id="PS00141">
    <property type="entry name" value="ASP_PROTEASE"/>
    <property type="match status" value="1"/>
</dbReference>